<feature type="transmembrane region" description="Helical" evidence="11">
    <location>
        <begin position="317"/>
        <end position="341"/>
    </location>
</feature>
<evidence type="ECO:0000256" key="8">
    <source>
        <dbReference type="ARBA" id="ARBA00022989"/>
    </source>
</evidence>
<keyword evidence="7 11" id="KW-0256">Endoplasmic reticulum</keyword>
<evidence type="ECO:0000256" key="7">
    <source>
        <dbReference type="ARBA" id="ARBA00022824"/>
    </source>
</evidence>
<organism evidence="12 13">
    <name type="scientific">Candida verbasci</name>
    <dbReference type="NCBI Taxonomy" id="1227364"/>
    <lineage>
        <taxon>Eukaryota</taxon>
        <taxon>Fungi</taxon>
        <taxon>Dikarya</taxon>
        <taxon>Ascomycota</taxon>
        <taxon>Saccharomycotina</taxon>
        <taxon>Pichiomycetes</taxon>
        <taxon>Debaryomycetaceae</taxon>
        <taxon>Candida/Lodderomyces clade</taxon>
        <taxon>Candida</taxon>
    </lineage>
</organism>
<reference evidence="12" key="1">
    <citation type="submission" date="2022-12" db="EMBL/GenBank/DDBJ databases">
        <authorList>
            <person name="Brejova B."/>
        </authorList>
    </citation>
    <scope>NUCLEOTIDE SEQUENCE</scope>
</reference>
<evidence type="ECO:0000256" key="9">
    <source>
        <dbReference type="ARBA" id="ARBA00023136"/>
    </source>
</evidence>
<evidence type="ECO:0000256" key="10">
    <source>
        <dbReference type="ARBA" id="ARBA00038466"/>
    </source>
</evidence>
<keyword evidence="4 11" id="KW-0328">Glycosyltransferase</keyword>
<keyword evidence="5" id="KW-0808">Transferase</keyword>
<keyword evidence="8 11" id="KW-1133">Transmembrane helix</keyword>
<dbReference type="OrthoDB" id="10066429at2759"/>
<dbReference type="PANTHER" id="PTHR22760:SF3">
    <property type="entry name" value="GPI MANNOSYLTRANSFERASE 4"/>
    <property type="match status" value="1"/>
</dbReference>
<evidence type="ECO:0000256" key="1">
    <source>
        <dbReference type="ARBA" id="ARBA00004477"/>
    </source>
</evidence>
<evidence type="ECO:0000313" key="13">
    <source>
        <dbReference type="Proteomes" id="UP001152885"/>
    </source>
</evidence>
<dbReference type="InterPro" id="IPR005599">
    <property type="entry name" value="GPI_mannosylTrfase"/>
</dbReference>
<evidence type="ECO:0000256" key="3">
    <source>
        <dbReference type="ARBA" id="ARBA00022502"/>
    </source>
</evidence>
<comment type="pathway">
    <text evidence="2">Glycolipid biosynthesis; glycosylphosphatidylinositol-anchor biosynthesis.</text>
</comment>
<feature type="transmembrane region" description="Helical" evidence="11">
    <location>
        <begin position="163"/>
        <end position="190"/>
    </location>
</feature>
<feature type="transmembrane region" description="Helical" evidence="11">
    <location>
        <begin position="127"/>
        <end position="151"/>
    </location>
</feature>
<dbReference type="PANTHER" id="PTHR22760">
    <property type="entry name" value="GLYCOSYLTRANSFERASE"/>
    <property type="match status" value="1"/>
</dbReference>
<keyword evidence="6 11" id="KW-0812">Transmembrane</keyword>
<evidence type="ECO:0000256" key="6">
    <source>
        <dbReference type="ARBA" id="ARBA00022692"/>
    </source>
</evidence>
<evidence type="ECO:0000256" key="2">
    <source>
        <dbReference type="ARBA" id="ARBA00004687"/>
    </source>
</evidence>
<proteinExistence type="inferred from homology"/>
<sequence length="435" mass="50992">MNWRYIYLFSILLRIYFCLSNSYIHPDEHFQSLEVLSNYILGYDTNIPWEYKYPPSRSLTMLYLIYGPILNFGKFWGLDPLQIWYICRIYLCLVSWVVCDFLLYWLLPIKHERVKAIFFNSTSYVTLVYQSHLFSNSIETILLLGGIYLIDEIRQEPKKKWKCILLGFVISIGVFNRITFPAFLILPGYFIIKQVFYIFFGFIVPTGLFILSDTLLYKKDWVVAPLRNLIYNTNVENLSNHGLHPYYNHLLVNLPQLIGPGIIFLFSKRYIKTTPMLSIISGILFLSFIPHQELRFLIPLVPLMCACFDIKEKFINLWYLFNLTMAVIMGIFHQGGVIPAINFLRGKDCVQVWWNTYTPPTWLLGSKSNEDIIDLMGTNNPDFSSITSNKPIYLITPIASYQKLNKTFPCIWNYTYHIDFDHLSTVLGLGIYEII</sequence>
<feature type="transmembrane region" description="Helical" evidence="11">
    <location>
        <begin position="58"/>
        <end position="77"/>
    </location>
</feature>
<dbReference type="GO" id="GO:0000026">
    <property type="term" value="F:alpha-1,2-mannosyltransferase activity"/>
    <property type="evidence" value="ECO:0007669"/>
    <property type="project" value="TreeGrafter"/>
</dbReference>
<protein>
    <recommendedName>
        <fullName evidence="11">Mannosyltransferase</fullName>
        <ecNumber evidence="11">2.4.1.-</ecNumber>
    </recommendedName>
</protein>
<dbReference type="Pfam" id="PF03901">
    <property type="entry name" value="Glyco_transf_22"/>
    <property type="match status" value="1"/>
</dbReference>
<accession>A0A9W4TT17</accession>
<dbReference type="AlphaFoldDB" id="A0A9W4TT17"/>
<dbReference type="GO" id="GO:0006506">
    <property type="term" value="P:GPI anchor biosynthetic process"/>
    <property type="evidence" value="ECO:0007669"/>
    <property type="project" value="UniProtKB-KW"/>
</dbReference>
<evidence type="ECO:0000256" key="4">
    <source>
        <dbReference type="ARBA" id="ARBA00022676"/>
    </source>
</evidence>
<evidence type="ECO:0000313" key="12">
    <source>
        <dbReference type="EMBL" id="CAI5756372.1"/>
    </source>
</evidence>
<evidence type="ECO:0000256" key="11">
    <source>
        <dbReference type="RuleBase" id="RU363075"/>
    </source>
</evidence>
<feature type="transmembrane region" description="Helical" evidence="11">
    <location>
        <begin position="89"/>
        <end position="107"/>
    </location>
</feature>
<keyword evidence="9 11" id="KW-0472">Membrane</keyword>
<comment type="caution">
    <text evidence="12">The sequence shown here is derived from an EMBL/GenBank/DDBJ whole genome shotgun (WGS) entry which is preliminary data.</text>
</comment>
<evidence type="ECO:0000256" key="5">
    <source>
        <dbReference type="ARBA" id="ARBA00022679"/>
    </source>
</evidence>
<dbReference type="EC" id="2.4.1.-" evidence="11"/>
<dbReference type="EMBL" id="CANTUO010000001">
    <property type="protein sequence ID" value="CAI5756372.1"/>
    <property type="molecule type" value="Genomic_DNA"/>
</dbReference>
<comment type="subcellular location">
    <subcellularLocation>
        <location evidence="1 11">Endoplasmic reticulum membrane</location>
        <topology evidence="1 11">Multi-pass membrane protein</topology>
    </subcellularLocation>
</comment>
<dbReference type="Proteomes" id="UP001152885">
    <property type="component" value="Unassembled WGS sequence"/>
</dbReference>
<feature type="transmembrane region" description="Helical" evidence="11">
    <location>
        <begin position="196"/>
        <end position="217"/>
    </location>
</feature>
<keyword evidence="3" id="KW-0337">GPI-anchor biosynthesis</keyword>
<feature type="transmembrane region" description="Helical" evidence="11">
    <location>
        <begin position="5"/>
        <end position="24"/>
    </location>
</feature>
<keyword evidence="13" id="KW-1185">Reference proteome</keyword>
<name>A0A9W4TT17_9ASCO</name>
<gene>
    <name evidence="12" type="ORF">CANVERA_P0888</name>
</gene>
<dbReference type="GO" id="GO:0005789">
    <property type="term" value="C:endoplasmic reticulum membrane"/>
    <property type="evidence" value="ECO:0007669"/>
    <property type="project" value="UniProtKB-SubCell"/>
</dbReference>
<comment type="similarity">
    <text evidence="10">Belongs to the glycosyltransferase 22 family. PIGZ subfamily.</text>
</comment>